<keyword evidence="2" id="KW-0233">DNA recombination</keyword>
<name>A0A1M4XC05_9FIRM</name>
<dbReference type="EMBL" id="FQUG01000005">
    <property type="protein sequence ID" value="SHE90950.1"/>
    <property type="molecule type" value="Genomic_DNA"/>
</dbReference>
<protein>
    <recommendedName>
        <fullName evidence="2 3">Single-stranded DNA-binding protein</fullName>
        <shortName evidence="2">SSB</shortName>
    </recommendedName>
</protein>
<keyword evidence="6" id="KW-1185">Reference proteome</keyword>
<feature type="short sequence motif" description="Important for interaction with partner proteins" evidence="2">
    <location>
        <begin position="141"/>
        <end position="146"/>
    </location>
</feature>
<feature type="compositionally biased region" description="Low complexity" evidence="4">
    <location>
        <begin position="119"/>
        <end position="132"/>
    </location>
</feature>
<dbReference type="InterPro" id="IPR012340">
    <property type="entry name" value="NA-bd_OB-fold"/>
</dbReference>
<feature type="region of interest" description="Disordered" evidence="4">
    <location>
        <begin position="104"/>
        <end position="146"/>
    </location>
</feature>
<evidence type="ECO:0000313" key="6">
    <source>
        <dbReference type="Proteomes" id="UP000184404"/>
    </source>
</evidence>
<dbReference type="GO" id="GO:0006281">
    <property type="term" value="P:DNA repair"/>
    <property type="evidence" value="ECO:0007669"/>
    <property type="project" value="UniProtKB-UniRule"/>
</dbReference>
<keyword evidence="1 2" id="KW-0238">DNA-binding</keyword>
<dbReference type="HAMAP" id="MF_00984">
    <property type="entry name" value="SSB"/>
    <property type="match status" value="1"/>
</dbReference>
<evidence type="ECO:0000256" key="4">
    <source>
        <dbReference type="SAM" id="MobiDB-lite"/>
    </source>
</evidence>
<dbReference type="GO" id="GO:0009295">
    <property type="term" value="C:nucleoid"/>
    <property type="evidence" value="ECO:0007669"/>
    <property type="project" value="TreeGrafter"/>
</dbReference>
<evidence type="ECO:0000256" key="1">
    <source>
        <dbReference type="ARBA" id="ARBA00023125"/>
    </source>
</evidence>
<dbReference type="GO" id="GO:0006260">
    <property type="term" value="P:DNA replication"/>
    <property type="evidence" value="ECO:0007669"/>
    <property type="project" value="UniProtKB-UniRule"/>
</dbReference>
<dbReference type="GO" id="GO:0006310">
    <property type="term" value="P:DNA recombination"/>
    <property type="evidence" value="ECO:0007669"/>
    <property type="project" value="UniProtKB-UniRule"/>
</dbReference>
<dbReference type="Gene3D" id="2.40.50.140">
    <property type="entry name" value="Nucleic acid-binding proteins"/>
    <property type="match status" value="1"/>
</dbReference>
<organism evidence="5 6">
    <name type="scientific">Schwartzia succinivorans DSM 10502</name>
    <dbReference type="NCBI Taxonomy" id="1123243"/>
    <lineage>
        <taxon>Bacteria</taxon>
        <taxon>Bacillati</taxon>
        <taxon>Bacillota</taxon>
        <taxon>Negativicutes</taxon>
        <taxon>Selenomonadales</taxon>
        <taxon>Selenomonadaceae</taxon>
        <taxon>Schwartzia</taxon>
    </lineage>
</organism>
<dbReference type="SUPFAM" id="SSF50249">
    <property type="entry name" value="Nucleic acid-binding proteins"/>
    <property type="match status" value="1"/>
</dbReference>
<sequence>MNKVILMGRLARDPDVRSTQSGKSVARMTIAVDRRVSRNAQPGQPTADFLNLVAWERMAEFCQNYLRKGTKILVEGRLQSRSYEAQDGSKRYVTEVSVTDIEFAESKSHDSSGGQNFVGGQFDAPPAAQGPQQGFGGPVTDDDIPF</sequence>
<accession>A0A1M4XC05</accession>
<dbReference type="PANTHER" id="PTHR10302">
    <property type="entry name" value="SINGLE-STRANDED DNA-BINDING PROTEIN"/>
    <property type="match status" value="1"/>
</dbReference>
<dbReference type="RefSeq" id="WP_072935522.1">
    <property type="nucleotide sequence ID" value="NZ_FQUG01000005.1"/>
</dbReference>
<comment type="function">
    <text evidence="2">Plays an important role in DNA replication, recombination and repair. Binds to ssDNA and to an array of partner proteins to recruit them to their sites of action during DNA metabolism.</text>
</comment>
<dbReference type="CDD" id="cd04496">
    <property type="entry name" value="SSB_OBF"/>
    <property type="match status" value="1"/>
</dbReference>
<dbReference type="Pfam" id="PF00436">
    <property type="entry name" value="SSB"/>
    <property type="match status" value="1"/>
</dbReference>
<reference evidence="5 6" key="1">
    <citation type="submission" date="2016-11" db="EMBL/GenBank/DDBJ databases">
        <authorList>
            <person name="Jaros S."/>
            <person name="Januszkiewicz K."/>
            <person name="Wedrychowicz H."/>
        </authorList>
    </citation>
    <scope>NUCLEOTIDE SEQUENCE [LARGE SCALE GENOMIC DNA]</scope>
    <source>
        <strain evidence="5 6">DSM 10502</strain>
    </source>
</reference>
<dbReference type="PROSITE" id="PS50935">
    <property type="entry name" value="SSB"/>
    <property type="match status" value="1"/>
</dbReference>
<keyword evidence="2" id="KW-0235">DNA replication</keyword>
<dbReference type="PANTHER" id="PTHR10302:SF27">
    <property type="entry name" value="SINGLE-STRANDED DNA-BINDING PROTEIN"/>
    <property type="match status" value="1"/>
</dbReference>
<dbReference type="Proteomes" id="UP000184404">
    <property type="component" value="Unassembled WGS sequence"/>
</dbReference>
<keyword evidence="2" id="KW-0234">DNA repair</keyword>
<evidence type="ECO:0000313" key="5">
    <source>
        <dbReference type="EMBL" id="SHE90950.1"/>
    </source>
</evidence>
<dbReference type="NCBIfam" id="TIGR00621">
    <property type="entry name" value="ssb"/>
    <property type="match status" value="1"/>
</dbReference>
<evidence type="ECO:0000256" key="2">
    <source>
        <dbReference type="HAMAP-Rule" id="MF_00984"/>
    </source>
</evidence>
<dbReference type="InterPro" id="IPR011344">
    <property type="entry name" value="ssDNA-bd"/>
</dbReference>
<comment type="caution">
    <text evidence="2">Lacks conserved residue(s) required for the propagation of feature annotation.</text>
</comment>
<dbReference type="InterPro" id="IPR000424">
    <property type="entry name" value="Primosome_PriB/ssb"/>
</dbReference>
<dbReference type="STRING" id="1123243.SAMN02745190_01429"/>
<keyword evidence="2" id="KW-0227">DNA damage</keyword>
<dbReference type="OrthoDB" id="9809878at2"/>
<evidence type="ECO:0000256" key="3">
    <source>
        <dbReference type="RuleBase" id="RU000524"/>
    </source>
</evidence>
<dbReference type="AlphaFoldDB" id="A0A1M4XC05"/>
<comment type="subunit">
    <text evidence="2">Homotetramer.</text>
</comment>
<gene>
    <name evidence="5" type="ORF">SAMN02745190_01429</name>
</gene>
<dbReference type="GO" id="GO:0003697">
    <property type="term" value="F:single-stranded DNA binding"/>
    <property type="evidence" value="ECO:0007669"/>
    <property type="project" value="UniProtKB-UniRule"/>
</dbReference>
<proteinExistence type="inferred from homology"/>